<evidence type="ECO:0000256" key="3">
    <source>
        <dbReference type="ARBA" id="ARBA00017600"/>
    </source>
</evidence>
<dbReference type="Proteomes" id="UP000278031">
    <property type="component" value="Unassembled WGS sequence"/>
</dbReference>
<evidence type="ECO:0000313" key="8">
    <source>
        <dbReference type="Proteomes" id="UP000278031"/>
    </source>
</evidence>
<dbReference type="InterPro" id="IPR036219">
    <property type="entry name" value="eEF-1beta-like_sf"/>
</dbReference>
<comment type="caution">
    <text evidence="7">The sequence shown here is derived from an EMBL/GenBank/DDBJ whole genome shotgun (WGS) entry which is preliminary data.</text>
</comment>
<evidence type="ECO:0000256" key="1">
    <source>
        <dbReference type="ARBA" id="ARBA00003815"/>
    </source>
</evidence>
<organism evidence="7 8">
    <name type="scientific">Candidatus Iainarchaeum sp</name>
    <dbReference type="NCBI Taxonomy" id="3101447"/>
    <lineage>
        <taxon>Archaea</taxon>
        <taxon>Candidatus Iainarchaeota</taxon>
        <taxon>Candidatus Iainarchaeia</taxon>
        <taxon>Candidatus Iainarchaeales</taxon>
        <taxon>Candidatus Iainarchaeaceae</taxon>
        <taxon>Candidatus Iainarchaeum</taxon>
    </lineage>
</organism>
<dbReference type="InterPro" id="IPR014038">
    <property type="entry name" value="EF1B_bsu/dsu_GNE"/>
</dbReference>
<dbReference type="SUPFAM" id="SSF54984">
    <property type="entry name" value="eEF-1beta-like"/>
    <property type="match status" value="1"/>
</dbReference>
<keyword evidence="5" id="KW-0648">Protein biosynthesis</keyword>
<dbReference type="GO" id="GO:0003746">
    <property type="term" value="F:translation elongation factor activity"/>
    <property type="evidence" value="ECO:0007669"/>
    <property type="project" value="UniProtKB-KW"/>
</dbReference>
<dbReference type="EMBL" id="QMWP01000036">
    <property type="protein sequence ID" value="RLG70726.1"/>
    <property type="molecule type" value="Genomic_DNA"/>
</dbReference>
<evidence type="ECO:0000256" key="4">
    <source>
        <dbReference type="ARBA" id="ARBA00022768"/>
    </source>
</evidence>
<dbReference type="Pfam" id="PF00736">
    <property type="entry name" value="EF1_GNE"/>
    <property type="match status" value="1"/>
</dbReference>
<dbReference type="SMART" id="SM00888">
    <property type="entry name" value="EF1_GNE"/>
    <property type="match status" value="1"/>
</dbReference>
<evidence type="ECO:0000256" key="2">
    <source>
        <dbReference type="ARBA" id="ARBA00007411"/>
    </source>
</evidence>
<name>A0A497JHI5_9ARCH</name>
<proteinExistence type="inferred from homology"/>
<dbReference type="InterPro" id="IPR014717">
    <property type="entry name" value="Transl_elong_EF1B/ribsomal_bS6"/>
</dbReference>
<reference evidence="7 8" key="1">
    <citation type="submission" date="2018-06" db="EMBL/GenBank/DDBJ databases">
        <title>Extensive metabolic versatility and redundancy in microbially diverse, dynamic hydrothermal sediments.</title>
        <authorList>
            <person name="Dombrowski N."/>
            <person name="Teske A."/>
            <person name="Baker B.J."/>
        </authorList>
    </citation>
    <scope>NUCLEOTIDE SEQUENCE [LARGE SCALE GENOMIC DNA]</scope>
    <source>
        <strain evidence="7">B51_G17</strain>
    </source>
</reference>
<sequence>MGKLALIVRITPKEEIDAEAVISKIKDENFGEARLKDIRKEPLAFGIFIVKAAFLLPEKKEELTEEVVNKLKALDAVEDAEIEGMTLV</sequence>
<comment type="similarity">
    <text evidence="2">Belongs to the EF-1-beta/EF-1-delta family.</text>
</comment>
<dbReference type="AlphaFoldDB" id="A0A497JHI5"/>
<dbReference type="InterPro" id="IPR004542">
    <property type="entry name" value="Transl_elong_EF1B_B_arc"/>
</dbReference>
<comment type="function">
    <text evidence="1">Promotes the exchange of GDP for GTP in EF-1-alpha/GDP, thus allowing the regeneration of EF-1-alpha/GTP that could then be used to form the ternary complex EF-1-alpha/GTP/AAtRNA.</text>
</comment>
<feature type="domain" description="Translation elongation factor EF1B beta/delta subunit guanine nucleotide exchange" evidence="6">
    <location>
        <begin position="3"/>
        <end position="88"/>
    </location>
</feature>
<gene>
    <name evidence="7" type="ORF">DRO04_01260</name>
</gene>
<dbReference type="PANTHER" id="PTHR39647:SF1">
    <property type="entry name" value="ELONGATION FACTOR 1-BETA"/>
    <property type="match status" value="1"/>
</dbReference>
<evidence type="ECO:0000256" key="5">
    <source>
        <dbReference type="ARBA" id="ARBA00022917"/>
    </source>
</evidence>
<keyword evidence="4" id="KW-0251">Elongation factor</keyword>
<evidence type="ECO:0000259" key="6">
    <source>
        <dbReference type="SMART" id="SM00888"/>
    </source>
</evidence>
<dbReference type="PANTHER" id="PTHR39647">
    <property type="entry name" value="ELONGATION FACTOR 1-BETA"/>
    <property type="match status" value="1"/>
</dbReference>
<accession>A0A497JHI5</accession>
<dbReference type="Gene3D" id="3.30.70.60">
    <property type="match status" value="1"/>
</dbReference>
<protein>
    <recommendedName>
        <fullName evidence="3">Elongation factor 1-beta</fullName>
    </recommendedName>
</protein>
<evidence type="ECO:0000313" key="7">
    <source>
        <dbReference type="EMBL" id="RLG70726.1"/>
    </source>
</evidence>